<dbReference type="PANTHER" id="PTHR43190">
    <property type="entry name" value="N-ACETYL-D-GLUCOSAMINE KINASE"/>
    <property type="match status" value="1"/>
</dbReference>
<dbReference type="eggNOG" id="COG2971">
    <property type="taxonomic scope" value="Bacteria"/>
</dbReference>
<dbReference type="STRING" id="452637.Oter_0839"/>
<accession>B1ZVN0</accession>
<dbReference type="Gene3D" id="3.30.420.40">
    <property type="match status" value="2"/>
</dbReference>
<sequence length="304" mass="31690">MGSPSYKIGIDGGGTKTECILVDASGRIAAHRLAPGCNPSVVGQDQARLIVTDALCGLLNAARSENPAAHITQTQLFMAGTAHFWNEFASSLTDFGAVTAGPDSLPVLELATDGQPGLVLHSGTGSFVAARDRKGGVHYAGGLGWRFGDPGSAYDLGRRAISRALLELQGWLPTSRIGPTVRDSTGLGESADASAVTRYFYSDPTPNRKIAALAPAVLRLASEGDHSAHALIVESASELIDLAARVVTHLFSGVPTDSLRAGLSGPILTHPVVREVLAPRSPLPLEPVTATPIEGVRRLLLREG</sequence>
<evidence type="ECO:0000313" key="3">
    <source>
        <dbReference type="Proteomes" id="UP000007013"/>
    </source>
</evidence>
<dbReference type="InterPro" id="IPR002731">
    <property type="entry name" value="ATPase_BadF"/>
</dbReference>
<dbReference type="SUPFAM" id="SSF53067">
    <property type="entry name" value="Actin-like ATPase domain"/>
    <property type="match status" value="2"/>
</dbReference>
<evidence type="ECO:0000259" key="1">
    <source>
        <dbReference type="Pfam" id="PF01869"/>
    </source>
</evidence>
<dbReference type="OrthoDB" id="9772633at2"/>
<reference evidence="2 3" key="1">
    <citation type="journal article" date="2011" name="J. Bacteriol.">
        <title>Genome sequence of the verrucomicrobium Opitutus terrae PB90-1, an abundant inhabitant of rice paddy soil ecosystems.</title>
        <authorList>
            <person name="van Passel M.W."/>
            <person name="Kant R."/>
            <person name="Palva A."/>
            <person name="Copeland A."/>
            <person name="Lucas S."/>
            <person name="Lapidus A."/>
            <person name="Glavina del Rio T."/>
            <person name="Pitluck S."/>
            <person name="Goltsman E."/>
            <person name="Clum A."/>
            <person name="Sun H."/>
            <person name="Schmutz J."/>
            <person name="Larimer F.W."/>
            <person name="Land M.L."/>
            <person name="Hauser L."/>
            <person name="Kyrpides N."/>
            <person name="Mikhailova N."/>
            <person name="Richardson P.P."/>
            <person name="Janssen P.H."/>
            <person name="de Vos W.M."/>
            <person name="Smidt H."/>
        </authorList>
    </citation>
    <scope>NUCLEOTIDE SEQUENCE [LARGE SCALE GENOMIC DNA]</scope>
    <source>
        <strain evidence="3">DSM 11246 / JCM 15787 / PB90-1</strain>
    </source>
</reference>
<dbReference type="KEGG" id="ote:Oter_0839"/>
<feature type="domain" description="ATPase BadF/BadG/BcrA/BcrD type" evidence="1">
    <location>
        <begin position="8"/>
        <end position="249"/>
    </location>
</feature>
<dbReference type="EMBL" id="CP001032">
    <property type="protein sequence ID" value="ACB74127.1"/>
    <property type="molecule type" value="Genomic_DNA"/>
</dbReference>
<organism evidence="2 3">
    <name type="scientific">Opitutus terrae (strain DSM 11246 / JCM 15787 / PB90-1)</name>
    <dbReference type="NCBI Taxonomy" id="452637"/>
    <lineage>
        <taxon>Bacteria</taxon>
        <taxon>Pseudomonadati</taxon>
        <taxon>Verrucomicrobiota</taxon>
        <taxon>Opitutia</taxon>
        <taxon>Opitutales</taxon>
        <taxon>Opitutaceae</taxon>
        <taxon>Opitutus</taxon>
    </lineage>
</organism>
<dbReference type="HOGENOM" id="CLU_016274_1_0_0"/>
<dbReference type="InterPro" id="IPR043129">
    <property type="entry name" value="ATPase_NBD"/>
</dbReference>
<dbReference type="RefSeq" id="WP_012373665.1">
    <property type="nucleotide sequence ID" value="NC_010571.1"/>
</dbReference>
<evidence type="ECO:0000313" key="2">
    <source>
        <dbReference type="EMBL" id="ACB74127.1"/>
    </source>
</evidence>
<keyword evidence="3" id="KW-1185">Reference proteome</keyword>
<dbReference type="PANTHER" id="PTHR43190:SF3">
    <property type="entry name" value="N-ACETYL-D-GLUCOSAMINE KINASE"/>
    <property type="match status" value="1"/>
</dbReference>
<dbReference type="AlphaFoldDB" id="B1ZVN0"/>
<dbReference type="Pfam" id="PF01869">
    <property type="entry name" value="BcrAD_BadFG"/>
    <property type="match status" value="1"/>
</dbReference>
<name>B1ZVN0_OPITP</name>
<gene>
    <name evidence="2" type="ordered locus">Oter_0839</name>
</gene>
<protein>
    <submittedName>
        <fullName evidence="2">ATPase BadF/BadG/BcrA/BcrD type</fullName>
    </submittedName>
</protein>
<proteinExistence type="predicted"/>
<dbReference type="InterPro" id="IPR052519">
    <property type="entry name" value="Euk-type_GlcNAc_Kinase"/>
</dbReference>
<dbReference type="Proteomes" id="UP000007013">
    <property type="component" value="Chromosome"/>
</dbReference>